<dbReference type="EMBL" id="CAJVPT010001517">
    <property type="protein sequence ID" value="CAG8463858.1"/>
    <property type="molecule type" value="Genomic_DNA"/>
</dbReference>
<dbReference type="Proteomes" id="UP000789525">
    <property type="component" value="Unassembled WGS sequence"/>
</dbReference>
<gene>
    <name evidence="1" type="ORF">ACOLOM_LOCUS1287</name>
</gene>
<name>A0ACA9KCZ1_9GLOM</name>
<protein>
    <submittedName>
        <fullName evidence="1">4683_t:CDS:1</fullName>
    </submittedName>
</protein>
<feature type="non-terminal residue" evidence="1">
    <location>
        <position position="1"/>
    </location>
</feature>
<comment type="caution">
    <text evidence="1">The sequence shown here is derived from an EMBL/GenBank/DDBJ whole genome shotgun (WGS) entry which is preliminary data.</text>
</comment>
<proteinExistence type="predicted"/>
<organism evidence="1 2">
    <name type="scientific">Acaulospora colombiana</name>
    <dbReference type="NCBI Taxonomy" id="27376"/>
    <lineage>
        <taxon>Eukaryota</taxon>
        <taxon>Fungi</taxon>
        <taxon>Fungi incertae sedis</taxon>
        <taxon>Mucoromycota</taxon>
        <taxon>Glomeromycotina</taxon>
        <taxon>Glomeromycetes</taxon>
        <taxon>Diversisporales</taxon>
        <taxon>Acaulosporaceae</taxon>
        <taxon>Acaulospora</taxon>
    </lineage>
</organism>
<sequence length="536" mass="61941">PALFIGPRVAESDNERMGALWWYNMLVRQMETSGPTFIKLAQWAASRTDIFPHEMCNRLSKLHSQVNPHSFEDTKRIIEEEFGKPFHEIFSEIDKKPIGIGAIAQVYKATMRPEILSATPHQDSVSKDMPVVAVKVLHPTAEKIIQRDLKILMMFSKILNAVPTMQWLSLPEEVSKFSEMMQEQLDLRKEACNLLVFRKNFKNRRAVEFPIPVTEYTTKNVLIEEFVEGLPLKLFLAKERGIYDHAIAEMGLDSFLHMVIFDNFVHADLHPGNILVKFRRPTLLSYVQRFLNDFTKTESQVLDEKDGAGSDDSRIAHSRLIRHSRDKKLWNEELVKLCNEGYQPQLIFIDTGLVTSLNIENRKNFLDLFRAITRFDGYKAGRLMIDRCKTPHLVIDGELFALKMQHLVLNVKALTLQLGKIQISDILANVLKMVRTHHVKLEGDFINVIISILLLEGIGRQLDPQMDLLRSALPILRKLGAQEGGKGFREGIKDIESGGMWWMKVWIWLEAREWVGDSSWEEYEILSLKHLWWPDF</sequence>
<evidence type="ECO:0000313" key="1">
    <source>
        <dbReference type="EMBL" id="CAG8463858.1"/>
    </source>
</evidence>
<keyword evidence="2" id="KW-1185">Reference proteome</keyword>
<reference evidence="1" key="1">
    <citation type="submission" date="2021-06" db="EMBL/GenBank/DDBJ databases">
        <authorList>
            <person name="Kallberg Y."/>
            <person name="Tangrot J."/>
            <person name="Rosling A."/>
        </authorList>
    </citation>
    <scope>NUCLEOTIDE SEQUENCE</scope>
    <source>
        <strain evidence="1">CL356</strain>
    </source>
</reference>
<accession>A0ACA9KCZ1</accession>
<evidence type="ECO:0000313" key="2">
    <source>
        <dbReference type="Proteomes" id="UP000789525"/>
    </source>
</evidence>